<keyword evidence="2" id="KW-1185">Reference proteome</keyword>
<sequence length="353" mass="38878">MASDNMISAMRRRVPWHVGQKILAENGLPRSMGWDRTVKSIAENALSAEQEALATNAMKEHILCGEKLVQFFSLSRDDVASLRAAALALPIPESEFQKAYPSLLAEADLRKAPNIPTLVARENGEDGVGLIFASVRVVTVREELNVGDLGDEAADALSDFDEVVGVRNIRLQALDVVWIPHEGASVDTRTDYPKGMHSDVAYVAADRLREAFNAAVGYEALVMPENLFPLINSMYRDKDEGHVVELGFGTTTKSLKDEKMRGRNSDLRKEPYHIGGKGNLQTEIEPFRISVAWDRSIGPKRTSTPELSIHGNSRIGLSDNPIITAAIVRRCMGLADFEHVRSRVNKHLAAIAE</sequence>
<reference evidence="1 2" key="1">
    <citation type="submission" date="2019-12" db="EMBL/GenBank/DDBJ databases">
        <title>Devosia maris sp. nov., isolated from the deep seawater.</title>
        <authorList>
            <person name="Liu Y."/>
        </authorList>
    </citation>
    <scope>NUCLEOTIDE SEQUENCE [LARGE SCALE GENOMIC DNA]</scope>
    <source>
        <strain evidence="1 2">L53-10-65</strain>
    </source>
</reference>
<dbReference type="RefSeq" id="WP_157288974.1">
    <property type="nucleotide sequence ID" value="NZ_WQRF01000001.1"/>
</dbReference>
<accession>A0A7X3K208</accession>
<proteinExistence type="predicted"/>
<evidence type="ECO:0000313" key="1">
    <source>
        <dbReference type="EMBL" id="MVS97882.1"/>
    </source>
</evidence>
<dbReference type="EMBL" id="WQRF01000001">
    <property type="protein sequence ID" value="MVS97882.1"/>
    <property type="molecule type" value="Genomic_DNA"/>
</dbReference>
<organism evidence="1 2">
    <name type="scientific">Devosia marina</name>
    <dbReference type="NCBI Taxonomy" id="2683198"/>
    <lineage>
        <taxon>Bacteria</taxon>
        <taxon>Pseudomonadati</taxon>
        <taxon>Pseudomonadota</taxon>
        <taxon>Alphaproteobacteria</taxon>
        <taxon>Hyphomicrobiales</taxon>
        <taxon>Devosiaceae</taxon>
        <taxon>Devosia</taxon>
    </lineage>
</organism>
<name>A0A7X3K208_9HYPH</name>
<protein>
    <submittedName>
        <fullName evidence="1">Uncharacterized protein</fullName>
    </submittedName>
</protein>
<dbReference type="Proteomes" id="UP000438106">
    <property type="component" value="Unassembled WGS sequence"/>
</dbReference>
<gene>
    <name evidence="1" type="ORF">GO014_02400</name>
</gene>
<dbReference type="AlphaFoldDB" id="A0A7X3K208"/>
<comment type="caution">
    <text evidence="1">The sequence shown here is derived from an EMBL/GenBank/DDBJ whole genome shotgun (WGS) entry which is preliminary data.</text>
</comment>
<evidence type="ECO:0000313" key="2">
    <source>
        <dbReference type="Proteomes" id="UP000438106"/>
    </source>
</evidence>